<dbReference type="GO" id="GO:0030246">
    <property type="term" value="F:carbohydrate binding"/>
    <property type="evidence" value="ECO:0007669"/>
    <property type="project" value="UniProtKB-ARBA"/>
</dbReference>
<evidence type="ECO:0000313" key="7">
    <source>
        <dbReference type="Proteomes" id="UP000243799"/>
    </source>
</evidence>
<accession>A0A1I1BW16</accession>
<dbReference type="EMBL" id="FOKG01000016">
    <property type="protein sequence ID" value="SFB52523.1"/>
    <property type="molecule type" value="Genomic_DNA"/>
</dbReference>
<evidence type="ECO:0000256" key="4">
    <source>
        <dbReference type="SAM" id="SignalP"/>
    </source>
</evidence>
<dbReference type="InterPro" id="IPR025997">
    <property type="entry name" value="SBP_2_dom"/>
</dbReference>
<feature type="domain" description="Periplasmic binding protein" evidence="5">
    <location>
        <begin position="56"/>
        <end position="310"/>
    </location>
</feature>
<keyword evidence="3 4" id="KW-0732">Signal</keyword>
<dbReference type="STRING" id="490629.SAMN05216266_11650"/>
<comment type="subcellular location">
    <subcellularLocation>
        <location evidence="1">Cell envelope</location>
    </subcellularLocation>
</comment>
<protein>
    <submittedName>
        <fullName evidence="6">Monosaccharide ABC transporter substrate-binding protein, CUT2 family</fullName>
    </submittedName>
</protein>
<dbReference type="Pfam" id="PF13407">
    <property type="entry name" value="Peripla_BP_4"/>
    <property type="match status" value="1"/>
</dbReference>
<evidence type="ECO:0000259" key="5">
    <source>
        <dbReference type="Pfam" id="PF13407"/>
    </source>
</evidence>
<comment type="similarity">
    <text evidence="2">Belongs to the bacterial solute-binding protein 2 family.</text>
</comment>
<dbReference type="PANTHER" id="PTHR46847:SF3">
    <property type="entry name" value="GALACTOFURANOSE-BINDING PROTEIN YTFQ"/>
    <property type="match status" value="1"/>
</dbReference>
<proteinExistence type="inferred from homology"/>
<organism evidence="6 7">
    <name type="scientific">Amycolatopsis marina</name>
    <dbReference type="NCBI Taxonomy" id="490629"/>
    <lineage>
        <taxon>Bacteria</taxon>
        <taxon>Bacillati</taxon>
        <taxon>Actinomycetota</taxon>
        <taxon>Actinomycetes</taxon>
        <taxon>Pseudonocardiales</taxon>
        <taxon>Pseudonocardiaceae</taxon>
        <taxon>Amycolatopsis</taxon>
    </lineage>
</organism>
<evidence type="ECO:0000256" key="3">
    <source>
        <dbReference type="ARBA" id="ARBA00022729"/>
    </source>
</evidence>
<keyword evidence="7" id="KW-1185">Reference proteome</keyword>
<evidence type="ECO:0000256" key="1">
    <source>
        <dbReference type="ARBA" id="ARBA00004196"/>
    </source>
</evidence>
<feature type="chain" id="PRO_5038989554" evidence="4">
    <location>
        <begin position="29"/>
        <end position="339"/>
    </location>
</feature>
<evidence type="ECO:0000313" key="6">
    <source>
        <dbReference type="EMBL" id="SFB52523.1"/>
    </source>
</evidence>
<feature type="signal peptide" evidence="4">
    <location>
        <begin position="1"/>
        <end position="28"/>
    </location>
</feature>
<dbReference type="Gene3D" id="3.40.50.2300">
    <property type="match status" value="2"/>
</dbReference>
<dbReference type="OrthoDB" id="9813037at2"/>
<dbReference type="PANTHER" id="PTHR46847">
    <property type="entry name" value="D-ALLOSE-BINDING PERIPLASMIC PROTEIN-RELATED"/>
    <property type="match status" value="1"/>
</dbReference>
<gene>
    <name evidence="6" type="ORF">SAMN05216266_11650</name>
</gene>
<name>A0A1I1BW16_9PSEU</name>
<dbReference type="AlphaFoldDB" id="A0A1I1BW16"/>
<dbReference type="InterPro" id="IPR028082">
    <property type="entry name" value="Peripla_BP_I"/>
</dbReference>
<evidence type="ECO:0000256" key="2">
    <source>
        <dbReference type="ARBA" id="ARBA00007639"/>
    </source>
</evidence>
<dbReference type="GO" id="GO:0030313">
    <property type="term" value="C:cell envelope"/>
    <property type="evidence" value="ECO:0007669"/>
    <property type="project" value="UniProtKB-SubCell"/>
</dbReference>
<sequence>MTARMPGRRGYRVTVVAACVLLTLPACSASGGSPAPAVRNGGVAQPCAGASGDYTIGVSQGNVADAYGAQTDADIRKAAAATPQFTLRFADAQGDNGTQAQQLEQFLDEGVDLIVITPNEGEPLSPAVKRVFDQGTPVLVLDRRVEGGDYTSFIGADNVEVGRQAGRFVAGSLLPGGGQTAEIRGLVDSDLAEERSVGFAEVIAERENVRSVGAVDGDWLRDKARQQANVLLKEHPDIDVLYAHNDAMAEGAYLAARDTGREDVDVVGVGGLPTESGGLKAVESGRLAATFAYPTGGKEAVATARRILIGCEPAPKNQTLSAELVTRENARRVYSRLTQ</sequence>
<dbReference type="CDD" id="cd06308">
    <property type="entry name" value="PBP1_sensor_kinase-like"/>
    <property type="match status" value="1"/>
</dbReference>
<dbReference type="Proteomes" id="UP000243799">
    <property type="component" value="Unassembled WGS sequence"/>
</dbReference>
<dbReference type="SUPFAM" id="SSF53822">
    <property type="entry name" value="Periplasmic binding protein-like I"/>
    <property type="match status" value="1"/>
</dbReference>
<reference evidence="7" key="1">
    <citation type="submission" date="2016-10" db="EMBL/GenBank/DDBJ databases">
        <authorList>
            <person name="Varghese N."/>
            <person name="Submissions S."/>
        </authorList>
    </citation>
    <scope>NUCLEOTIDE SEQUENCE [LARGE SCALE GENOMIC DNA]</scope>
    <source>
        <strain evidence="7">CGMCC 4.3568</strain>
    </source>
</reference>
<dbReference type="RefSeq" id="WP_091675588.1">
    <property type="nucleotide sequence ID" value="NZ_FOKG01000016.1"/>
</dbReference>